<evidence type="ECO:0000313" key="8">
    <source>
        <dbReference type="EMBL" id="MXQ13545.1"/>
    </source>
</evidence>
<dbReference type="InterPro" id="IPR044068">
    <property type="entry name" value="CB"/>
</dbReference>
<evidence type="ECO:0000256" key="4">
    <source>
        <dbReference type="ARBA" id="ARBA00023172"/>
    </source>
</evidence>
<dbReference type="SUPFAM" id="SSF56349">
    <property type="entry name" value="DNA breaking-rejoining enzymes"/>
    <property type="match status" value="1"/>
</dbReference>
<dbReference type="PROSITE" id="PS51900">
    <property type="entry name" value="CB"/>
    <property type="match status" value="1"/>
</dbReference>
<dbReference type="InterPro" id="IPR002104">
    <property type="entry name" value="Integrase_catalytic"/>
</dbReference>
<dbReference type="InterPro" id="IPR010998">
    <property type="entry name" value="Integrase_recombinase_N"/>
</dbReference>
<dbReference type="Pfam" id="PF13356">
    <property type="entry name" value="Arm-DNA-bind_3"/>
    <property type="match status" value="1"/>
</dbReference>
<keyword evidence="2" id="KW-0229">DNA integration</keyword>
<comment type="caution">
    <text evidence="8">The sequence shown here is derived from an EMBL/GenBank/DDBJ whole genome shotgun (WGS) entry which is preliminary data.</text>
</comment>
<dbReference type="OrthoDB" id="8133343at2"/>
<dbReference type="InterPro" id="IPR025166">
    <property type="entry name" value="Integrase_DNA_bind_dom"/>
</dbReference>
<evidence type="ECO:0000256" key="5">
    <source>
        <dbReference type="PROSITE-ProRule" id="PRU01248"/>
    </source>
</evidence>
<evidence type="ECO:0000256" key="3">
    <source>
        <dbReference type="ARBA" id="ARBA00023125"/>
    </source>
</evidence>
<dbReference type="InterPro" id="IPR011010">
    <property type="entry name" value="DNA_brk_join_enz"/>
</dbReference>
<dbReference type="InterPro" id="IPR038488">
    <property type="entry name" value="Integrase_DNA-bd_sf"/>
</dbReference>
<dbReference type="Gene3D" id="1.10.150.130">
    <property type="match status" value="1"/>
</dbReference>
<sequence length="426" mass="47697">MPERIKFTASRVGSLPIQAKEYAVWDEATPGFGVRVYPSGQRRYVYRYRAGASRSAPARMVTIGDVRKLGLEDARRVARDLAGQVARGGDPSAEKRQSELDRVRKRPFADVRDEFLTKYVDPRLRPRTAAEYRRILTYLFEPLANKPFDEVTRADIADALHGIAERGIRQANLARAVIRKMFSWARSVGLCDENPVRDTAPAGRDVRRERVLSLDELGLIYRAALEPDDTYGAAVRFLMLTGQRRSEVFEMPHSEVDVAERLWRLPAERTKNRRPHDVPLSPAALAILASRRHGRDLVFSTAHGTVFGALSKAKRRLDAKVLELQRAVDPAASPLPRWTLHDLRRSFVTHAHDQLGVDIPVIERAINHISGTFGGIVGVYNRAPLLKERRAAFDAWDRLLTHAAGLGLSGIESVSLNSNRVAEAAL</sequence>
<dbReference type="Pfam" id="PF22022">
    <property type="entry name" value="Phage_int_M"/>
    <property type="match status" value="1"/>
</dbReference>
<reference evidence="8 9" key="1">
    <citation type="submission" date="2019-12" db="EMBL/GenBank/DDBJ databases">
        <authorList>
            <person name="Yuan C.-G."/>
        </authorList>
    </citation>
    <scope>NUCLEOTIDE SEQUENCE [LARGE SCALE GENOMIC DNA]</scope>
    <source>
        <strain evidence="8 9">KCTC 23863</strain>
    </source>
</reference>
<dbReference type="EMBL" id="WURB01000017">
    <property type="protein sequence ID" value="MXQ13545.1"/>
    <property type="molecule type" value="Genomic_DNA"/>
</dbReference>
<dbReference type="Pfam" id="PF00589">
    <property type="entry name" value="Phage_integrase"/>
    <property type="match status" value="1"/>
</dbReference>
<dbReference type="Proteomes" id="UP000436483">
    <property type="component" value="Unassembled WGS sequence"/>
</dbReference>
<keyword evidence="3 5" id="KW-0238">DNA-binding</keyword>
<dbReference type="PANTHER" id="PTHR30629:SF2">
    <property type="entry name" value="PROPHAGE INTEGRASE INTS-RELATED"/>
    <property type="match status" value="1"/>
</dbReference>
<dbReference type="PANTHER" id="PTHR30629">
    <property type="entry name" value="PROPHAGE INTEGRASE"/>
    <property type="match status" value="1"/>
</dbReference>
<reference evidence="8 9" key="2">
    <citation type="submission" date="2020-01" db="EMBL/GenBank/DDBJ databases">
        <title>Microvirga sp. nov., an arsenate reduction bacterium isolated from Tibet hotspring sediments.</title>
        <authorList>
            <person name="Xian W.-D."/>
            <person name="Li W.-J."/>
        </authorList>
    </citation>
    <scope>NUCLEOTIDE SEQUENCE [LARGE SCALE GENOMIC DNA]</scope>
    <source>
        <strain evidence="8 9">KCTC 23863</strain>
    </source>
</reference>
<evidence type="ECO:0000256" key="2">
    <source>
        <dbReference type="ARBA" id="ARBA00022908"/>
    </source>
</evidence>
<organism evidence="8 9">
    <name type="scientific">Microvirga makkahensis</name>
    <dbReference type="NCBI Taxonomy" id="1128670"/>
    <lineage>
        <taxon>Bacteria</taxon>
        <taxon>Pseudomonadati</taxon>
        <taxon>Pseudomonadota</taxon>
        <taxon>Alphaproteobacteria</taxon>
        <taxon>Hyphomicrobiales</taxon>
        <taxon>Methylobacteriaceae</taxon>
        <taxon>Microvirga</taxon>
    </lineage>
</organism>
<evidence type="ECO:0000256" key="1">
    <source>
        <dbReference type="ARBA" id="ARBA00008857"/>
    </source>
</evidence>
<dbReference type="PROSITE" id="PS51898">
    <property type="entry name" value="TYR_RECOMBINASE"/>
    <property type="match status" value="1"/>
</dbReference>
<proteinExistence type="inferred from homology"/>
<dbReference type="InterPro" id="IPR053876">
    <property type="entry name" value="Phage_int_M"/>
</dbReference>
<dbReference type="GO" id="GO:0003677">
    <property type="term" value="F:DNA binding"/>
    <property type="evidence" value="ECO:0007669"/>
    <property type="project" value="UniProtKB-UniRule"/>
</dbReference>
<name>A0A7X3MUV7_9HYPH</name>
<keyword evidence="9" id="KW-1185">Reference proteome</keyword>
<feature type="domain" description="Core-binding (CB)" evidence="7">
    <location>
        <begin position="106"/>
        <end position="186"/>
    </location>
</feature>
<dbReference type="RefSeq" id="WP_160886636.1">
    <property type="nucleotide sequence ID" value="NZ_WURB01000017.1"/>
</dbReference>
<feature type="domain" description="Tyr recombinase" evidence="6">
    <location>
        <begin position="207"/>
        <end position="394"/>
    </location>
</feature>
<evidence type="ECO:0000259" key="7">
    <source>
        <dbReference type="PROSITE" id="PS51900"/>
    </source>
</evidence>
<dbReference type="CDD" id="cd00801">
    <property type="entry name" value="INT_P4_C"/>
    <property type="match status" value="1"/>
</dbReference>
<evidence type="ECO:0000259" key="6">
    <source>
        <dbReference type="PROSITE" id="PS51898"/>
    </source>
</evidence>
<gene>
    <name evidence="8" type="ORF">GR328_19185</name>
</gene>
<dbReference type="AlphaFoldDB" id="A0A7X3MUV7"/>
<dbReference type="GO" id="GO:0015074">
    <property type="term" value="P:DNA integration"/>
    <property type="evidence" value="ECO:0007669"/>
    <property type="project" value="UniProtKB-KW"/>
</dbReference>
<dbReference type="GO" id="GO:0006310">
    <property type="term" value="P:DNA recombination"/>
    <property type="evidence" value="ECO:0007669"/>
    <property type="project" value="UniProtKB-KW"/>
</dbReference>
<dbReference type="InterPro" id="IPR050808">
    <property type="entry name" value="Phage_Integrase"/>
</dbReference>
<comment type="similarity">
    <text evidence="1">Belongs to the 'phage' integrase family.</text>
</comment>
<dbReference type="InterPro" id="IPR013762">
    <property type="entry name" value="Integrase-like_cat_sf"/>
</dbReference>
<keyword evidence="4" id="KW-0233">DNA recombination</keyword>
<protein>
    <submittedName>
        <fullName evidence="8">Integrase arm-type DNA-binding domain-containing protein</fullName>
    </submittedName>
</protein>
<accession>A0A7X3MUV7</accession>
<dbReference type="Gene3D" id="1.10.443.10">
    <property type="entry name" value="Intergrase catalytic core"/>
    <property type="match status" value="1"/>
</dbReference>
<dbReference type="Gene3D" id="3.30.160.390">
    <property type="entry name" value="Integrase, DNA-binding domain"/>
    <property type="match status" value="1"/>
</dbReference>
<evidence type="ECO:0000313" key="9">
    <source>
        <dbReference type="Proteomes" id="UP000436483"/>
    </source>
</evidence>